<dbReference type="InterPro" id="IPR017441">
    <property type="entry name" value="Protein_kinase_ATP_BS"/>
</dbReference>
<dbReference type="SMART" id="SM00220">
    <property type="entry name" value="S_TKc"/>
    <property type="match status" value="1"/>
</dbReference>
<dbReference type="PANTHER" id="PTHR43289:SF6">
    <property type="entry name" value="SERINE_THREONINE-PROTEIN KINASE NEKL-3"/>
    <property type="match status" value="1"/>
</dbReference>
<dbReference type="CDD" id="cd14014">
    <property type="entry name" value="STKc_PknB_like"/>
    <property type="match status" value="1"/>
</dbReference>
<evidence type="ECO:0000256" key="6">
    <source>
        <dbReference type="SAM" id="MobiDB-lite"/>
    </source>
</evidence>
<name>A0AA48H248_9BACT</name>
<dbReference type="SUPFAM" id="SSF56112">
    <property type="entry name" value="Protein kinase-like (PK-like)"/>
    <property type="match status" value="1"/>
</dbReference>
<dbReference type="Gene3D" id="3.30.200.20">
    <property type="entry name" value="Phosphorylase Kinase, domain 1"/>
    <property type="match status" value="1"/>
</dbReference>
<gene>
    <name evidence="8" type="ORF">METESE_10390</name>
</gene>
<evidence type="ECO:0000256" key="2">
    <source>
        <dbReference type="ARBA" id="ARBA00022741"/>
    </source>
</evidence>
<dbReference type="InterPro" id="IPR000719">
    <property type="entry name" value="Prot_kinase_dom"/>
</dbReference>
<organism evidence="8 9">
    <name type="scientific">Mesoterricola sediminis</name>
    <dbReference type="NCBI Taxonomy" id="2927980"/>
    <lineage>
        <taxon>Bacteria</taxon>
        <taxon>Pseudomonadati</taxon>
        <taxon>Acidobacteriota</taxon>
        <taxon>Holophagae</taxon>
        <taxon>Holophagales</taxon>
        <taxon>Holophagaceae</taxon>
        <taxon>Mesoterricola</taxon>
    </lineage>
</organism>
<feature type="region of interest" description="Disordered" evidence="6">
    <location>
        <begin position="280"/>
        <end position="391"/>
    </location>
</feature>
<dbReference type="InterPro" id="IPR008271">
    <property type="entry name" value="Ser/Thr_kinase_AS"/>
</dbReference>
<feature type="compositionally biased region" description="Low complexity" evidence="6">
    <location>
        <begin position="306"/>
        <end position="331"/>
    </location>
</feature>
<dbReference type="PANTHER" id="PTHR43289">
    <property type="entry name" value="MITOGEN-ACTIVATED PROTEIN KINASE KINASE KINASE 20-RELATED"/>
    <property type="match status" value="1"/>
</dbReference>
<dbReference type="GO" id="GO:0005524">
    <property type="term" value="F:ATP binding"/>
    <property type="evidence" value="ECO:0007669"/>
    <property type="project" value="UniProtKB-UniRule"/>
</dbReference>
<feature type="compositionally biased region" description="Low complexity" evidence="6">
    <location>
        <begin position="343"/>
        <end position="356"/>
    </location>
</feature>
<evidence type="ECO:0000256" key="3">
    <source>
        <dbReference type="ARBA" id="ARBA00022777"/>
    </source>
</evidence>
<evidence type="ECO:0000313" key="9">
    <source>
        <dbReference type="Proteomes" id="UP001228113"/>
    </source>
</evidence>
<evidence type="ECO:0000259" key="7">
    <source>
        <dbReference type="PROSITE" id="PS50011"/>
    </source>
</evidence>
<dbReference type="PROSITE" id="PS00107">
    <property type="entry name" value="PROTEIN_KINASE_ATP"/>
    <property type="match status" value="1"/>
</dbReference>
<dbReference type="PROSITE" id="PS00108">
    <property type="entry name" value="PROTEIN_KINASE_ST"/>
    <property type="match status" value="1"/>
</dbReference>
<dbReference type="PROSITE" id="PS50011">
    <property type="entry name" value="PROTEIN_KINASE_DOM"/>
    <property type="match status" value="1"/>
</dbReference>
<sequence>MDFEDPVAVGRYAVLSRLGAGAMGAVYLCQDPLLKRKVAVKIVLKARSDSEIMNARFQRESEISAQLNHPNIITVFDVGVDPVVGPFLTMEFVDGCALSKRIADGGLDPATILDLLCQLGQALVAAERAGVVHRDIKPENVLVSKDGQIKLTDFGLARDDTSSLTNTGTMMGTPTHTAPELLGGDRATPITDRWAFCVLAFQMVLGRLPHPGETLSAVLNHIAHEPPAIPEGTPAPLARVFFKALHKDPSRRYESILAFLTALSEALGVRDKLVTRGLGPDAAASHPGAARTSRPDETEAFSLPGMARPMPASPVPAASPAAEAPVKGAARLTGPPKELLKGSPAPDRSPAPAARSTGPLEQPAGPPASPRAMRSTPRAWTPPRTPSDDSRGRFLIGGLAVAAAVAGFFLFPRTLVVHSTPGEAKVLVDGKDVGLTPYSGRTTFGTHMLEVRKDGYDTIVQEFRGGESPLVLSLQAATSWIDVVTDPPGAAVTLGGRPLGTSPCRGVPVPDHALPLVVTLRGHRRWEGVLGPGKRPPGTIRLARD</sequence>
<dbReference type="EMBL" id="AP027081">
    <property type="protein sequence ID" value="BDU76081.1"/>
    <property type="molecule type" value="Genomic_DNA"/>
</dbReference>
<accession>A0AA48H248</accession>
<proteinExistence type="predicted"/>
<feature type="binding site" evidence="5">
    <location>
        <position position="45"/>
    </location>
    <ligand>
        <name>ATP</name>
        <dbReference type="ChEBI" id="CHEBI:30616"/>
    </ligand>
</feature>
<dbReference type="Pfam" id="PF00069">
    <property type="entry name" value="Pkinase"/>
    <property type="match status" value="1"/>
</dbReference>
<dbReference type="KEGG" id="msea:METESE_10390"/>
<keyword evidence="2 5" id="KW-0547">Nucleotide-binding</keyword>
<evidence type="ECO:0000256" key="5">
    <source>
        <dbReference type="PROSITE-ProRule" id="PRU10141"/>
    </source>
</evidence>
<dbReference type="InterPro" id="IPR013229">
    <property type="entry name" value="PEGA"/>
</dbReference>
<keyword evidence="3" id="KW-0418">Kinase</keyword>
<dbReference type="GO" id="GO:0004674">
    <property type="term" value="F:protein serine/threonine kinase activity"/>
    <property type="evidence" value="ECO:0007669"/>
    <property type="project" value="TreeGrafter"/>
</dbReference>
<protein>
    <recommendedName>
        <fullName evidence="7">Protein kinase domain-containing protein</fullName>
    </recommendedName>
</protein>
<dbReference type="Proteomes" id="UP001228113">
    <property type="component" value="Chromosome"/>
</dbReference>
<dbReference type="InterPro" id="IPR011009">
    <property type="entry name" value="Kinase-like_dom_sf"/>
</dbReference>
<keyword evidence="4 5" id="KW-0067">ATP-binding</keyword>
<dbReference type="Gene3D" id="1.10.510.10">
    <property type="entry name" value="Transferase(Phosphotransferase) domain 1"/>
    <property type="match status" value="1"/>
</dbReference>
<dbReference type="Pfam" id="PF08308">
    <property type="entry name" value="PEGA"/>
    <property type="match status" value="1"/>
</dbReference>
<evidence type="ECO:0000313" key="8">
    <source>
        <dbReference type="EMBL" id="BDU76081.1"/>
    </source>
</evidence>
<dbReference type="AlphaFoldDB" id="A0AA48H248"/>
<keyword evidence="1" id="KW-0808">Transferase</keyword>
<feature type="domain" description="Protein kinase" evidence="7">
    <location>
        <begin position="12"/>
        <end position="267"/>
    </location>
</feature>
<evidence type="ECO:0000256" key="4">
    <source>
        <dbReference type="ARBA" id="ARBA00022840"/>
    </source>
</evidence>
<dbReference type="RefSeq" id="WP_243335623.1">
    <property type="nucleotide sequence ID" value="NZ_AP027081.1"/>
</dbReference>
<reference evidence="8" key="1">
    <citation type="journal article" date="2023" name="Int. J. Syst. Evol. Microbiol.">
        <title>Mesoterricola silvestris gen. nov., sp. nov., Mesoterricola sediminis sp. nov., Geothrix oryzae sp. nov., Geothrix edaphica sp. nov., Geothrix rubra sp. nov., and Geothrix limicola sp. nov., six novel members of Acidobacteriota isolated from soils.</title>
        <authorList>
            <person name="Itoh H."/>
            <person name="Sugisawa Y."/>
            <person name="Mise K."/>
            <person name="Xu Z."/>
            <person name="Kuniyasu M."/>
            <person name="Ushijima N."/>
            <person name="Kawano K."/>
            <person name="Kobayashi E."/>
            <person name="Shiratori Y."/>
            <person name="Masuda Y."/>
            <person name="Senoo K."/>
        </authorList>
    </citation>
    <scope>NUCLEOTIDE SEQUENCE</scope>
    <source>
        <strain evidence="8">W786</strain>
    </source>
</reference>
<evidence type="ECO:0000256" key="1">
    <source>
        <dbReference type="ARBA" id="ARBA00022679"/>
    </source>
</evidence>
<keyword evidence="9" id="KW-1185">Reference proteome</keyword>